<dbReference type="Pfam" id="PF00359">
    <property type="entry name" value="PTS_EIIA_2"/>
    <property type="match status" value="1"/>
</dbReference>
<dbReference type="GO" id="GO:0009401">
    <property type="term" value="P:phosphoenolpyruvate-dependent sugar phosphotransferase system"/>
    <property type="evidence" value="ECO:0007669"/>
    <property type="project" value="UniProtKB-KW"/>
</dbReference>
<dbReference type="Gene3D" id="3.40.930.10">
    <property type="entry name" value="Mannitol-specific EII, Chain A"/>
    <property type="match status" value="1"/>
</dbReference>
<feature type="domain" description="PTS EIIA type-2" evidence="7">
    <location>
        <begin position="2"/>
        <end position="145"/>
    </location>
</feature>
<keyword evidence="9" id="KW-1185">Reference proteome</keyword>
<dbReference type="EMBL" id="FOOK01000010">
    <property type="protein sequence ID" value="SFF97029.1"/>
    <property type="molecule type" value="Genomic_DNA"/>
</dbReference>
<keyword evidence="4" id="KW-0808">Transferase</keyword>
<evidence type="ECO:0000313" key="9">
    <source>
        <dbReference type="Proteomes" id="UP000198661"/>
    </source>
</evidence>
<dbReference type="Proteomes" id="UP000198661">
    <property type="component" value="Unassembled WGS sequence"/>
</dbReference>
<dbReference type="InterPro" id="IPR002178">
    <property type="entry name" value="PTS_EIIA_type-2_dom"/>
</dbReference>
<dbReference type="AlphaFoldDB" id="A0A1I2N2E2"/>
<dbReference type="GO" id="GO:0016301">
    <property type="term" value="F:kinase activity"/>
    <property type="evidence" value="ECO:0007669"/>
    <property type="project" value="UniProtKB-KW"/>
</dbReference>
<keyword evidence="3" id="KW-0963">Cytoplasm</keyword>
<reference evidence="9" key="1">
    <citation type="submission" date="2016-10" db="EMBL/GenBank/DDBJ databases">
        <authorList>
            <person name="Varghese N."/>
            <person name="Submissions S."/>
        </authorList>
    </citation>
    <scope>NUCLEOTIDE SEQUENCE [LARGE SCALE GENOMIC DNA]</scope>
    <source>
        <strain evidence="9">DSM 44945</strain>
    </source>
</reference>
<dbReference type="STRING" id="201973.SAMN04488025_11081"/>
<evidence type="ECO:0000256" key="4">
    <source>
        <dbReference type="ARBA" id="ARBA00022679"/>
    </source>
</evidence>
<evidence type="ECO:0000313" key="8">
    <source>
        <dbReference type="EMBL" id="SFF97029.1"/>
    </source>
</evidence>
<dbReference type="GO" id="GO:0005737">
    <property type="term" value="C:cytoplasm"/>
    <property type="evidence" value="ECO:0007669"/>
    <property type="project" value="UniProtKB-SubCell"/>
</dbReference>
<gene>
    <name evidence="8" type="ORF">SAMN04488025_11081</name>
</gene>
<proteinExistence type="predicted"/>
<dbReference type="OrthoDB" id="369398at2"/>
<dbReference type="SUPFAM" id="SSF55804">
    <property type="entry name" value="Phoshotransferase/anion transport protein"/>
    <property type="match status" value="1"/>
</dbReference>
<evidence type="ECO:0000256" key="1">
    <source>
        <dbReference type="ARBA" id="ARBA00004496"/>
    </source>
</evidence>
<organism evidence="8 9">
    <name type="scientific">Planifilum fulgidum</name>
    <dbReference type="NCBI Taxonomy" id="201973"/>
    <lineage>
        <taxon>Bacteria</taxon>
        <taxon>Bacillati</taxon>
        <taxon>Bacillota</taxon>
        <taxon>Bacilli</taxon>
        <taxon>Bacillales</taxon>
        <taxon>Thermoactinomycetaceae</taxon>
        <taxon>Planifilum</taxon>
    </lineage>
</organism>
<sequence length="145" mass="15980">MKFLERDLVDLHVNAENPEQAIRAAGRLLAEAEAVSPGYVDAMVQNYRENGPYFVLAPHLAIPHARPEDGVKEPAISMVRLTHPVEFGHSAHDPVRLVFGLGASSSDEHLLLLKRLTRLLSDPQNVDRLIKAESYQEMLPVLGGG</sequence>
<evidence type="ECO:0000256" key="3">
    <source>
        <dbReference type="ARBA" id="ARBA00022490"/>
    </source>
</evidence>
<name>A0A1I2N2E2_9BACL</name>
<keyword evidence="5" id="KW-0598">Phosphotransferase system</keyword>
<evidence type="ECO:0000256" key="5">
    <source>
        <dbReference type="ARBA" id="ARBA00022683"/>
    </source>
</evidence>
<dbReference type="PROSITE" id="PS00372">
    <property type="entry name" value="PTS_EIIA_TYPE_2_HIS"/>
    <property type="match status" value="1"/>
</dbReference>
<evidence type="ECO:0000259" key="7">
    <source>
        <dbReference type="PROSITE" id="PS51094"/>
    </source>
</evidence>
<dbReference type="InterPro" id="IPR051351">
    <property type="entry name" value="Ascorbate-PTS_EIIA_comp"/>
</dbReference>
<dbReference type="RefSeq" id="WP_092037586.1">
    <property type="nucleotide sequence ID" value="NZ_FOOK01000010.1"/>
</dbReference>
<protein>
    <submittedName>
        <fullName evidence="8">PTS system IIA component, L-Asc family (TC 4.A.7)</fullName>
    </submittedName>
</protein>
<comment type="subcellular location">
    <subcellularLocation>
        <location evidence="1">Cytoplasm</location>
    </subcellularLocation>
</comment>
<evidence type="ECO:0000256" key="6">
    <source>
        <dbReference type="ARBA" id="ARBA00022777"/>
    </source>
</evidence>
<dbReference type="PROSITE" id="PS51094">
    <property type="entry name" value="PTS_EIIA_TYPE_2"/>
    <property type="match status" value="1"/>
</dbReference>
<accession>A0A1I2N2E2</accession>
<evidence type="ECO:0000256" key="2">
    <source>
        <dbReference type="ARBA" id="ARBA00022448"/>
    </source>
</evidence>
<dbReference type="PANTHER" id="PTHR36203:SF5">
    <property type="entry name" value="PTS SYSTEM, EIIA COMPONENT"/>
    <property type="match status" value="1"/>
</dbReference>
<keyword evidence="6" id="KW-0418">Kinase</keyword>
<dbReference type="InterPro" id="IPR016152">
    <property type="entry name" value="PTrfase/Anion_transptr"/>
</dbReference>
<dbReference type="CDD" id="cd00211">
    <property type="entry name" value="PTS_IIA_fru"/>
    <property type="match status" value="1"/>
</dbReference>
<keyword evidence="2" id="KW-0813">Transport</keyword>
<dbReference type="PANTHER" id="PTHR36203">
    <property type="entry name" value="ASCORBATE-SPECIFIC PTS SYSTEM EIIA COMPONENT"/>
    <property type="match status" value="1"/>
</dbReference>